<evidence type="ECO:0000313" key="5">
    <source>
        <dbReference type="EMBL" id="MFC7342352.1"/>
    </source>
</evidence>
<keyword evidence="2" id="KW-0238">DNA-binding</keyword>
<dbReference type="PROSITE" id="PS00622">
    <property type="entry name" value="HTH_LUXR_1"/>
    <property type="match status" value="1"/>
</dbReference>
<dbReference type="InterPro" id="IPR027417">
    <property type="entry name" value="P-loop_NTPase"/>
</dbReference>
<dbReference type="InterPro" id="IPR036388">
    <property type="entry name" value="WH-like_DNA-bd_sf"/>
</dbReference>
<dbReference type="EMBL" id="JBHTCJ010000006">
    <property type="protein sequence ID" value="MFC7342352.1"/>
    <property type="molecule type" value="Genomic_DNA"/>
</dbReference>
<dbReference type="InterPro" id="IPR000792">
    <property type="entry name" value="Tscrpt_reg_LuxR_C"/>
</dbReference>
<dbReference type="SUPFAM" id="SSF52540">
    <property type="entry name" value="P-loop containing nucleoside triphosphate hydrolases"/>
    <property type="match status" value="1"/>
</dbReference>
<keyword evidence="6" id="KW-1185">Reference proteome</keyword>
<protein>
    <submittedName>
        <fullName evidence="5">Response regulator transcription factor</fullName>
    </submittedName>
</protein>
<evidence type="ECO:0000256" key="2">
    <source>
        <dbReference type="ARBA" id="ARBA00023125"/>
    </source>
</evidence>
<dbReference type="PRINTS" id="PR00038">
    <property type="entry name" value="HTHLUXR"/>
</dbReference>
<dbReference type="Proteomes" id="UP001596504">
    <property type="component" value="Unassembled WGS sequence"/>
</dbReference>
<gene>
    <name evidence="5" type="ORF">ACFQRI_13145</name>
</gene>
<dbReference type="Gene3D" id="1.10.10.10">
    <property type="entry name" value="Winged helix-like DNA-binding domain superfamily/Winged helix DNA-binding domain"/>
    <property type="match status" value="1"/>
</dbReference>
<evidence type="ECO:0000256" key="1">
    <source>
        <dbReference type="ARBA" id="ARBA00023015"/>
    </source>
</evidence>
<dbReference type="InterPro" id="IPR016032">
    <property type="entry name" value="Sig_transdc_resp-reg_C-effctor"/>
</dbReference>
<evidence type="ECO:0000259" key="4">
    <source>
        <dbReference type="PROSITE" id="PS50043"/>
    </source>
</evidence>
<dbReference type="Pfam" id="PF00196">
    <property type="entry name" value="GerE"/>
    <property type="match status" value="1"/>
</dbReference>
<feature type="domain" description="HTH luxR-type" evidence="4">
    <location>
        <begin position="749"/>
        <end position="814"/>
    </location>
</feature>
<dbReference type="CDD" id="cd06170">
    <property type="entry name" value="LuxR_C_like"/>
    <property type="match status" value="1"/>
</dbReference>
<dbReference type="PANTHER" id="PTHR44688">
    <property type="entry name" value="DNA-BINDING TRANSCRIPTIONAL ACTIVATOR DEVR_DOSR"/>
    <property type="match status" value="1"/>
</dbReference>
<dbReference type="SUPFAM" id="SSF46894">
    <property type="entry name" value="C-terminal effector domain of the bipartite response regulators"/>
    <property type="match status" value="1"/>
</dbReference>
<reference evidence="6" key="1">
    <citation type="journal article" date="2019" name="Int. J. Syst. Evol. Microbiol.">
        <title>The Global Catalogue of Microorganisms (GCM) 10K type strain sequencing project: providing services to taxonomists for standard genome sequencing and annotation.</title>
        <authorList>
            <consortium name="The Broad Institute Genomics Platform"/>
            <consortium name="The Broad Institute Genome Sequencing Center for Infectious Disease"/>
            <person name="Wu L."/>
            <person name="Ma J."/>
        </authorList>
    </citation>
    <scope>NUCLEOTIDE SEQUENCE [LARGE SCALE GENOMIC DNA]</scope>
    <source>
        <strain evidence="6">WLHS5</strain>
    </source>
</reference>
<keyword evidence="1" id="KW-0805">Transcription regulation</keyword>
<keyword evidence="3" id="KW-0804">Transcription</keyword>
<dbReference type="PROSITE" id="PS50043">
    <property type="entry name" value="HTH_LUXR_2"/>
    <property type="match status" value="1"/>
</dbReference>
<name>A0ABW2LIL4_9PSEU</name>
<dbReference type="PANTHER" id="PTHR44688:SF16">
    <property type="entry name" value="DNA-BINDING TRANSCRIPTIONAL ACTIVATOR DEVR_DOSR"/>
    <property type="match status" value="1"/>
</dbReference>
<dbReference type="RefSeq" id="WP_380668162.1">
    <property type="nucleotide sequence ID" value="NZ_JBHTCJ010000006.1"/>
</dbReference>
<evidence type="ECO:0000313" key="6">
    <source>
        <dbReference type="Proteomes" id="UP001596504"/>
    </source>
</evidence>
<accession>A0ABW2LIL4</accession>
<proteinExistence type="predicted"/>
<evidence type="ECO:0000256" key="3">
    <source>
        <dbReference type="ARBA" id="ARBA00023163"/>
    </source>
</evidence>
<organism evidence="5 6">
    <name type="scientific">Saccharopolyspora griseoalba</name>
    <dbReference type="NCBI Taxonomy" id="1431848"/>
    <lineage>
        <taxon>Bacteria</taxon>
        <taxon>Bacillati</taxon>
        <taxon>Actinomycetota</taxon>
        <taxon>Actinomycetes</taxon>
        <taxon>Pseudonocardiales</taxon>
        <taxon>Pseudonocardiaceae</taxon>
        <taxon>Saccharopolyspora</taxon>
    </lineage>
</organism>
<dbReference type="SMART" id="SM00421">
    <property type="entry name" value="HTH_LUXR"/>
    <property type="match status" value="1"/>
</dbReference>
<comment type="caution">
    <text evidence="5">The sequence shown here is derived from an EMBL/GenBank/DDBJ whole genome shotgun (WGS) entry which is preliminary data.</text>
</comment>
<sequence>MNHPSTTRPALLPEGRAAGLRSAVAADPAAPIVAGIQGAGGFGKTTLLTQLAKTYEAAGVPVLGVHALDRAEQGAVLVDDAHRLDDEVLIRLREIAAKPGARLLVGYRPGPRGRALGELIDELGTPVQLAPLGVDEIAERTDGAPLDWIGWVQTQTGGVPRYVARLLSAAAPGETRLPARALDLFGHDLDQLGEQGWECATAMAVGAMPHPDLLAAVLDLRADQVGAALSAMRLAGMVNAEDALLPIVRAAVLRLGNWDRRLRITRRLVELQMSRGGPVLPLVAPLLDAPMALLPEATLASAFERAGDEALQVAPRLAPKLLAAAASAGSSASALRARQARAAAVAGDLDEALRLSDQVIVDELAPQRELGAQVAAGVLAHRGLLERSAEMCRWSTEKLRWPGDRSYAAVGLIGSGRLADAEEVLATADDAGPPTSSTGAAAQLASGVRESVVGTAAGALSSLVRAASLVEPRSSAPVPDSPASLAALVALHCGELDVAESTLDKVLESGAGGALLQNRHRLLAAWLPLLRGDTITARAKVPAVAENAVRDRLTAVAIAAGIASRDNDMTMLANARTLARQVVAEHTVDLFSLLPLGELVVAAARLRDQEWIEPYLAEAEALLERLGNPPLWTAMLRWKRLQAAIVLEDPREMHLLAGGLAEFAEHNQLASAMAEAAEVWLQVLSGEVDHERTENASRALHVAGLAWDGARLAGQAALRTTDRRAMLALLECARSLQGKPQRPRAVQTSGTDAELLSAREKEVAELVVAGLTYKQVGKRLFISAKTVEHHISRIKQRLGCANREELLTRLRELVGTPPG</sequence>